<evidence type="ECO:0000313" key="7">
    <source>
        <dbReference type="Proteomes" id="UP000680038"/>
    </source>
</evidence>
<dbReference type="GO" id="GO:0003677">
    <property type="term" value="F:DNA binding"/>
    <property type="evidence" value="ECO:0007669"/>
    <property type="project" value="InterPro"/>
</dbReference>
<dbReference type="PRINTS" id="PR00038">
    <property type="entry name" value="HTHLUXR"/>
</dbReference>
<dbReference type="NCBIfam" id="TIGR02937">
    <property type="entry name" value="sigma70-ECF"/>
    <property type="match status" value="1"/>
</dbReference>
<dbReference type="AlphaFoldDB" id="A0A916JB72"/>
<proteinExistence type="inferred from homology"/>
<dbReference type="InterPro" id="IPR014327">
    <property type="entry name" value="RNA_pol_sigma70_bacteroid"/>
</dbReference>
<keyword evidence="3" id="KW-0731">Sigma factor</keyword>
<comment type="caution">
    <text evidence="6">The sequence shown here is derived from an EMBL/GenBank/DDBJ whole genome shotgun (WGS) entry which is preliminary data.</text>
</comment>
<keyword evidence="4" id="KW-0804">Transcription</keyword>
<dbReference type="SMART" id="SM00421">
    <property type="entry name" value="HTH_LUXR"/>
    <property type="match status" value="1"/>
</dbReference>
<evidence type="ECO:0000256" key="1">
    <source>
        <dbReference type="ARBA" id="ARBA00010641"/>
    </source>
</evidence>
<evidence type="ECO:0000256" key="2">
    <source>
        <dbReference type="ARBA" id="ARBA00023015"/>
    </source>
</evidence>
<dbReference type="InterPro" id="IPR014284">
    <property type="entry name" value="RNA_pol_sigma-70_dom"/>
</dbReference>
<dbReference type="GO" id="GO:0016987">
    <property type="term" value="F:sigma factor activity"/>
    <property type="evidence" value="ECO:0007669"/>
    <property type="project" value="UniProtKB-KW"/>
</dbReference>
<evidence type="ECO:0000259" key="5">
    <source>
        <dbReference type="SMART" id="SM00421"/>
    </source>
</evidence>
<comment type="similarity">
    <text evidence="1">Belongs to the sigma-70 factor family. ECF subfamily.</text>
</comment>
<dbReference type="Proteomes" id="UP000680038">
    <property type="component" value="Unassembled WGS sequence"/>
</dbReference>
<organism evidence="6 7">
    <name type="scientific">Dyadobacter helix</name>
    <dbReference type="NCBI Taxonomy" id="2822344"/>
    <lineage>
        <taxon>Bacteria</taxon>
        <taxon>Pseudomonadati</taxon>
        <taxon>Bacteroidota</taxon>
        <taxon>Cytophagia</taxon>
        <taxon>Cytophagales</taxon>
        <taxon>Spirosomataceae</taxon>
        <taxon>Dyadobacter</taxon>
    </lineage>
</organism>
<dbReference type="PANTHER" id="PTHR43133">
    <property type="entry name" value="RNA POLYMERASE ECF-TYPE SIGMA FACTO"/>
    <property type="match status" value="1"/>
</dbReference>
<evidence type="ECO:0000313" key="6">
    <source>
        <dbReference type="EMBL" id="CAG4994525.1"/>
    </source>
</evidence>
<dbReference type="InterPro" id="IPR013324">
    <property type="entry name" value="RNA_pol_sigma_r3/r4-like"/>
</dbReference>
<evidence type="ECO:0000256" key="4">
    <source>
        <dbReference type="ARBA" id="ARBA00023163"/>
    </source>
</evidence>
<gene>
    <name evidence="6" type="ORF">DYBT9275_01411</name>
</gene>
<dbReference type="SUPFAM" id="SSF88659">
    <property type="entry name" value="Sigma3 and sigma4 domains of RNA polymerase sigma factors"/>
    <property type="match status" value="1"/>
</dbReference>
<dbReference type="InterPro" id="IPR013325">
    <property type="entry name" value="RNA_pol_sigma_r2"/>
</dbReference>
<reference evidence="6" key="1">
    <citation type="submission" date="2021-04" db="EMBL/GenBank/DDBJ databases">
        <authorList>
            <person name="Rodrigo-Torres L."/>
            <person name="Arahal R. D."/>
            <person name="Lucena T."/>
        </authorList>
    </citation>
    <scope>NUCLEOTIDE SEQUENCE</scope>
    <source>
        <strain evidence="6">CECT 9275</strain>
    </source>
</reference>
<dbReference type="RefSeq" id="WP_215238061.1">
    <property type="nucleotide sequence ID" value="NZ_CAJRAF010000001.1"/>
</dbReference>
<protein>
    <recommendedName>
        <fullName evidence="5">HTH luxR-type domain-containing protein</fullName>
    </recommendedName>
</protein>
<dbReference type="InterPro" id="IPR007627">
    <property type="entry name" value="RNA_pol_sigma70_r2"/>
</dbReference>
<dbReference type="InterPro" id="IPR000792">
    <property type="entry name" value="Tscrpt_reg_LuxR_C"/>
</dbReference>
<dbReference type="Pfam" id="PF08281">
    <property type="entry name" value="Sigma70_r4_2"/>
    <property type="match status" value="1"/>
</dbReference>
<dbReference type="Gene3D" id="1.10.10.10">
    <property type="entry name" value="Winged helix-like DNA-binding domain superfamily/Winged helix DNA-binding domain"/>
    <property type="match status" value="1"/>
</dbReference>
<accession>A0A916JB72</accession>
<dbReference type="InterPro" id="IPR039425">
    <property type="entry name" value="RNA_pol_sigma-70-like"/>
</dbReference>
<dbReference type="Pfam" id="PF04542">
    <property type="entry name" value="Sigma70_r2"/>
    <property type="match status" value="1"/>
</dbReference>
<evidence type="ECO:0000256" key="3">
    <source>
        <dbReference type="ARBA" id="ARBA00023082"/>
    </source>
</evidence>
<dbReference type="GO" id="GO:0006352">
    <property type="term" value="P:DNA-templated transcription initiation"/>
    <property type="evidence" value="ECO:0007669"/>
    <property type="project" value="InterPro"/>
</dbReference>
<feature type="domain" description="HTH luxR-type" evidence="5">
    <location>
        <begin position="132"/>
        <end position="189"/>
    </location>
</feature>
<dbReference type="SUPFAM" id="SSF88946">
    <property type="entry name" value="Sigma2 domain of RNA polymerase sigma factors"/>
    <property type="match status" value="1"/>
</dbReference>
<dbReference type="InterPro" id="IPR013249">
    <property type="entry name" value="RNA_pol_sigma70_r4_t2"/>
</dbReference>
<dbReference type="NCBIfam" id="TIGR02985">
    <property type="entry name" value="Sig70_bacteroi1"/>
    <property type="match status" value="1"/>
</dbReference>
<keyword evidence="2" id="KW-0805">Transcription regulation</keyword>
<dbReference type="EMBL" id="CAJRAF010000001">
    <property type="protein sequence ID" value="CAG4994525.1"/>
    <property type="molecule type" value="Genomic_DNA"/>
</dbReference>
<name>A0A916JB72_9BACT</name>
<keyword evidence="7" id="KW-1185">Reference proteome</keyword>
<sequence>MNQQYLSLSDEEIIVLIRSQDDKAAFQELYERYFRVLFNYAYSKINDEFSAQEIVQELFVNLWQQRYRNEILSCRPYLFAVVKKLIISYYRKEHTRQHHYSQWGIYRSDESTVTTDQEAITSDLRNRYEEGLHLLPPKCREVFVLSRQGLSNKEIALQLVISEKTVEQHITKALRILRSYLREHLPYLIIFLQLLS</sequence>
<dbReference type="Gene3D" id="1.10.1740.10">
    <property type="match status" value="1"/>
</dbReference>
<dbReference type="InterPro" id="IPR036388">
    <property type="entry name" value="WH-like_DNA-bd_sf"/>
</dbReference>
<dbReference type="PANTHER" id="PTHR43133:SF46">
    <property type="entry name" value="RNA POLYMERASE SIGMA-70 FACTOR ECF SUBFAMILY"/>
    <property type="match status" value="1"/>
</dbReference>